<dbReference type="EMBL" id="FPCJ01000001">
    <property type="protein sequence ID" value="SFV34944.1"/>
    <property type="molecule type" value="Genomic_DNA"/>
</dbReference>
<evidence type="ECO:0000259" key="7">
    <source>
        <dbReference type="Pfam" id="PF13396"/>
    </source>
</evidence>
<keyword evidence="5 6" id="KW-0472">Membrane</keyword>
<evidence type="ECO:0000313" key="9">
    <source>
        <dbReference type="Proteomes" id="UP000199537"/>
    </source>
</evidence>
<proteinExistence type="predicted"/>
<dbReference type="AlphaFoldDB" id="A0A1I7NJV2"/>
<evidence type="ECO:0000256" key="4">
    <source>
        <dbReference type="ARBA" id="ARBA00022989"/>
    </source>
</evidence>
<feature type="transmembrane region" description="Helical" evidence="6">
    <location>
        <begin position="43"/>
        <end position="63"/>
    </location>
</feature>
<evidence type="ECO:0000256" key="2">
    <source>
        <dbReference type="ARBA" id="ARBA00022475"/>
    </source>
</evidence>
<dbReference type="GO" id="GO:0005886">
    <property type="term" value="C:plasma membrane"/>
    <property type="evidence" value="ECO:0007669"/>
    <property type="project" value="UniProtKB-SubCell"/>
</dbReference>
<dbReference type="RefSeq" id="WP_092460351.1">
    <property type="nucleotide sequence ID" value="NZ_FPCJ01000001.1"/>
</dbReference>
<evidence type="ECO:0000256" key="3">
    <source>
        <dbReference type="ARBA" id="ARBA00022692"/>
    </source>
</evidence>
<sequence length="71" mass="8384">MPFSFGVLFIVLIVLFCLFLLLIWIWTLVDILRSRFDSDTTKLIWVIVIILLPVLGMILYWIVGREQRQSS</sequence>
<keyword evidence="2" id="KW-1003">Cell membrane</keyword>
<organism evidence="8 9">
    <name type="scientific">Thermoflavifilum thermophilum</name>
    <dbReference type="NCBI Taxonomy" id="1393122"/>
    <lineage>
        <taxon>Bacteria</taxon>
        <taxon>Pseudomonadati</taxon>
        <taxon>Bacteroidota</taxon>
        <taxon>Chitinophagia</taxon>
        <taxon>Chitinophagales</taxon>
        <taxon>Chitinophagaceae</taxon>
        <taxon>Thermoflavifilum</taxon>
    </lineage>
</organism>
<feature type="transmembrane region" description="Helical" evidence="6">
    <location>
        <begin position="6"/>
        <end position="31"/>
    </location>
</feature>
<keyword evidence="9" id="KW-1185">Reference proteome</keyword>
<evidence type="ECO:0000256" key="6">
    <source>
        <dbReference type="SAM" id="Phobius"/>
    </source>
</evidence>
<reference evidence="9" key="1">
    <citation type="submission" date="2016-10" db="EMBL/GenBank/DDBJ databases">
        <authorList>
            <person name="Varghese N."/>
            <person name="Submissions S."/>
        </authorList>
    </citation>
    <scope>NUCLEOTIDE SEQUENCE [LARGE SCALE GENOMIC DNA]</scope>
    <source>
        <strain evidence="9">DSM 14807</strain>
    </source>
</reference>
<dbReference type="Proteomes" id="UP000199537">
    <property type="component" value="Unassembled WGS sequence"/>
</dbReference>
<dbReference type="Pfam" id="PF13396">
    <property type="entry name" value="PLDc_N"/>
    <property type="match status" value="1"/>
</dbReference>
<dbReference type="InterPro" id="IPR027379">
    <property type="entry name" value="CLS_N"/>
</dbReference>
<evidence type="ECO:0000256" key="1">
    <source>
        <dbReference type="ARBA" id="ARBA00004651"/>
    </source>
</evidence>
<feature type="domain" description="Cardiolipin synthase N-terminal" evidence="7">
    <location>
        <begin position="23"/>
        <end position="65"/>
    </location>
</feature>
<accession>A0A1I7NJV2</accession>
<evidence type="ECO:0000256" key="5">
    <source>
        <dbReference type="ARBA" id="ARBA00023136"/>
    </source>
</evidence>
<comment type="subcellular location">
    <subcellularLocation>
        <location evidence="1">Cell membrane</location>
        <topology evidence="1">Multi-pass membrane protein</topology>
    </subcellularLocation>
</comment>
<evidence type="ECO:0000313" key="8">
    <source>
        <dbReference type="EMBL" id="SFV34944.1"/>
    </source>
</evidence>
<keyword evidence="3 6" id="KW-0812">Transmembrane</keyword>
<protein>
    <submittedName>
        <fullName evidence="8">Phospholipase_D-nuclease N-terminal</fullName>
    </submittedName>
</protein>
<gene>
    <name evidence="8" type="ORF">SAMN05660895_2120</name>
</gene>
<name>A0A1I7NJV2_9BACT</name>
<keyword evidence="4 6" id="KW-1133">Transmembrane helix</keyword>